<proteinExistence type="predicted"/>
<sequence length="93" mass="10166">MWQVTDAWQRIETWLRAHAPASYASLPLLEEAPADPLGVLLGRTRAAILDLHHAIAETGWLNRLNRLPQDGGARTARTQPAAGVGSCSSTRRK</sequence>
<protein>
    <submittedName>
        <fullName evidence="2">Uncharacterized protein</fullName>
    </submittedName>
</protein>
<dbReference type="EMBL" id="CP108253">
    <property type="protein sequence ID" value="WTU38344.1"/>
    <property type="molecule type" value="Genomic_DNA"/>
</dbReference>
<evidence type="ECO:0000313" key="2">
    <source>
        <dbReference type="EMBL" id="WTU38344.1"/>
    </source>
</evidence>
<organism evidence="2">
    <name type="scientific">Streptomyces sp. NBC_00060</name>
    <dbReference type="NCBI Taxonomy" id="2975636"/>
    <lineage>
        <taxon>Bacteria</taxon>
        <taxon>Bacillati</taxon>
        <taxon>Actinomycetota</taxon>
        <taxon>Actinomycetes</taxon>
        <taxon>Kitasatosporales</taxon>
        <taxon>Streptomycetaceae</taxon>
        <taxon>Streptomyces</taxon>
    </lineage>
</organism>
<accession>A0AAU2GTA8</accession>
<reference evidence="2" key="1">
    <citation type="submission" date="2022-10" db="EMBL/GenBank/DDBJ databases">
        <title>The complete genomes of actinobacterial strains from the NBC collection.</title>
        <authorList>
            <person name="Joergensen T.S."/>
            <person name="Alvarez Arevalo M."/>
            <person name="Sterndorff E.B."/>
            <person name="Faurdal D."/>
            <person name="Vuksanovic O."/>
            <person name="Mourched A.-S."/>
            <person name="Charusanti P."/>
            <person name="Shaw S."/>
            <person name="Blin K."/>
            <person name="Weber T."/>
        </authorList>
    </citation>
    <scope>NUCLEOTIDE SEQUENCE</scope>
    <source>
        <strain evidence="2">NBC_00060</strain>
    </source>
</reference>
<evidence type="ECO:0000256" key="1">
    <source>
        <dbReference type="SAM" id="MobiDB-lite"/>
    </source>
</evidence>
<dbReference type="AlphaFoldDB" id="A0AAU2GTA8"/>
<gene>
    <name evidence="2" type="ORF">OHV25_01610</name>
</gene>
<feature type="region of interest" description="Disordered" evidence="1">
    <location>
        <begin position="67"/>
        <end position="93"/>
    </location>
</feature>
<name>A0AAU2GTA8_9ACTN</name>